<dbReference type="Proteomes" id="UP001597114">
    <property type="component" value="Unassembled WGS sequence"/>
</dbReference>
<dbReference type="PANTHER" id="PTHR38041">
    <property type="entry name" value="CHORISMATE MUTASE"/>
    <property type="match status" value="1"/>
</dbReference>
<dbReference type="NCBIfam" id="NF006741">
    <property type="entry name" value="PRK09269.1"/>
    <property type="match status" value="1"/>
</dbReference>
<keyword evidence="8" id="KW-1185">Reference proteome</keyword>
<dbReference type="GO" id="GO:0004106">
    <property type="term" value="F:chorismate mutase activity"/>
    <property type="evidence" value="ECO:0007669"/>
    <property type="project" value="UniProtKB-EC"/>
</dbReference>
<dbReference type="PANTHER" id="PTHR38041:SF2">
    <property type="entry name" value="SECRETED CHORISMATE MUTASE"/>
    <property type="match status" value="1"/>
</dbReference>
<dbReference type="Gene3D" id="1.20.59.10">
    <property type="entry name" value="Chorismate mutase"/>
    <property type="match status" value="1"/>
</dbReference>
<proteinExistence type="predicted"/>
<evidence type="ECO:0000256" key="4">
    <source>
        <dbReference type="ARBA" id="ARBA00023235"/>
    </source>
</evidence>
<name>A0ABW4EPQ3_9PSEU</name>
<comment type="pathway">
    <text evidence="1">Metabolic intermediate biosynthesis; prephenate biosynthesis; prephenate from chorismate: step 1/1.</text>
</comment>
<dbReference type="InterPro" id="IPR036979">
    <property type="entry name" value="CM_dom_sf"/>
</dbReference>
<keyword evidence="4 7" id="KW-0413">Isomerase</keyword>
<dbReference type="SMART" id="SM00830">
    <property type="entry name" value="CM_2"/>
    <property type="match status" value="1"/>
</dbReference>
<evidence type="ECO:0000313" key="7">
    <source>
        <dbReference type="EMBL" id="MFD1516265.1"/>
    </source>
</evidence>
<dbReference type="EMBL" id="JBHUCO010000002">
    <property type="protein sequence ID" value="MFD1516265.1"/>
    <property type="molecule type" value="Genomic_DNA"/>
</dbReference>
<dbReference type="NCBIfam" id="TIGR01806">
    <property type="entry name" value="CM_mono2"/>
    <property type="match status" value="1"/>
</dbReference>
<accession>A0ABW4EPQ3</accession>
<dbReference type="RefSeq" id="WP_344723096.1">
    <property type="nucleotide sequence ID" value="NZ_BAAAUS010000017.1"/>
</dbReference>
<dbReference type="Pfam" id="PF01817">
    <property type="entry name" value="CM_2"/>
    <property type="match status" value="1"/>
</dbReference>
<dbReference type="InterPro" id="IPR036263">
    <property type="entry name" value="Chorismate_II_sf"/>
</dbReference>
<evidence type="ECO:0000259" key="6">
    <source>
        <dbReference type="PROSITE" id="PS51168"/>
    </source>
</evidence>
<gene>
    <name evidence="7" type="ORF">ACFSJD_02120</name>
</gene>
<evidence type="ECO:0000256" key="5">
    <source>
        <dbReference type="SAM" id="SignalP"/>
    </source>
</evidence>
<feature type="signal peptide" evidence="5">
    <location>
        <begin position="1"/>
        <end position="29"/>
    </location>
</feature>
<organism evidence="7 8">
    <name type="scientific">Pseudonocardia yunnanensis</name>
    <dbReference type="NCBI Taxonomy" id="58107"/>
    <lineage>
        <taxon>Bacteria</taxon>
        <taxon>Bacillati</taxon>
        <taxon>Actinomycetota</taxon>
        <taxon>Actinomycetes</taxon>
        <taxon>Pseudonocardiales</taxon>
        <taxon>Pseudonocardiaceae</taxon>
        <taxon>Pseudonocardia</taxon>
    </lineage>
</organism>
<dbReference type="InterPro" id="IPR008240">
    <property type="entry name" value="Chorismate_mutase_periplasmic"/>
</dbReference>
<protein>
    <recommendedName>
        <fullName evidence="2">chorismate mutase</fullName>
        <ecNumber evidence="2">5.4.99.5</ecNumber>
    </recommendedName>
</protein>
<dbReference type="InterPro" id="IPR051331">
    <property type="entry name" value="Chorismate_mutase-related"/>
</dbReference>
<evidence type="ECO:0000256" key="1">
    <source>
        <dbReference type="ARBA" id="ARBA00004817"/>
    </source>
</evidence>
<evidence type="ECO:0000313" key="8">
    <source>
        <dbReference type="Proteomes" id="UP001597114"/>
    </source>
</evidence>
<feature type="chain" id="PRO_5045811671" description="chorismate mutase" evidence="5">
    <location>
        <begin position="30"/>
        <end position="204"/>
    </location>
</feature>
<evidence type="ECO:0000256" key="2">
    <source>
        <dbReference type="ARBA" id="ARBA00012404"/>
    </source>
</evidence>
<dbReference type="SUPFAM" id="SSF48600">
    <property type="entry name" value="Chorismate mutase II"/>
    <property type="match status" value="1"/>
</dbReference>
<dbReference type="InterPro" id="IPR002701">
    <property type="entry name" value="CM_II_prokaryot"/>
</dbReference>
<sequence length="204" mass="21855">MRKHVRNFIVLAAVAPFSLALVAAGTANAATSAPAVSSAQHTTGRSNSLEPLVNLLAQRLKTADSVSTAKYGTPSPVDDPAREKTELDSAAAMATKQGLDPNATRKIFSDQIQANKVVQYGLYSRWTALPNEIPKTKADLTKLRTQLDTITNDLIRDLAATKAARSNSGCKAHLESTERSVSRANHFDALHVQAFDRALVSVCT</sequence>
<evidence type="ECO:0000256" key="3">
    <source>
        <dbReference type="ARBA" id="ARBA00022729"/>
    </source>
</evidence>
<comment type="caution">
    <text evidence="7">The sequence shown here is derived from an EMBL/GenBank/DDBJ whole genome shotgun (WGS) entry which is preliminary data.</text>
</comment>
<reference evidence="8" key="1">
    <citation type="journal article" date="2019" name="Int. J. Syst. Evol. Microbiol.">
        <title>The Global Catalogue of Microorganisms (GCM) 10K type strain sequencing project: providing services to taxonomists for standard genome sequencing and annotation.</title>
        <authorList>
            <consortium name="The Broad Institute Genomics Platform"/>
            <consortium name="The Broad Institute Genome Sequencing Center for Infectious Disease"/>
            <person name="Wu L."/>
            <person name="Ma J."/>
        </authorList>
    </citation>
    <scope>NUCLEOTIDE SEQUENCE [LARGE SCALE GENOMIC DNA]</scope>
    <source>
        <strain evidence="8">CCM 7043</strain>
    </source>
</reference>
<dbReference type="EC" id="5.4.99.5" evidence="2"/>
<feature type="domain" description="Chorismate mutase" evidence="6">
    <location>
        <begin position="30"/>
        <end position="123"/>
    </location>
</feature>
<keyword evidence="3 5" id="KW-0732">Signal</keyword>
<dbReference type="PROSITE" id="PS51168">
    <property type="entry name" value="CHORISMATE_MUT_2"/>
    <property type="match status" value="1"/>
</dbReference>